<dbReference type="PANTHER" id="PTHR12993:SF30">
    <property type="entry name" value="N-ACETYL-ALPHA-D-GLUCOSAMINYL L-MALATE DEACETYLASE 1"/>
    <property type="match status" value="1"/>
</dbReference>
<dbReference type="Pfam" id="PF02585">
    <property type="entry name" value="PIG-L"/>
    <property type="match status" value="1"/>
</dbReference>
<evidence type="ECO:0000313" key="2">
    <source>
        <dbReference type="Proteomes" id="UP000215086"/>
    </source>
</evidence>
<dbReference type="GO" id="GO:0016811">
    <property type="term" value="F:hydrolase activity, acting on carbon-nitrogen (but not peptide) bonds, in linear amides"/>
    <property type="evidence" value="ECO:0007669"/>
    <property type="project" value="TreeGrafter"/>
</dbReference>
<dbReference type="InterPro" id="IPR024078">
    <property type="entry name" value="LmbE-like_dom_sf"/>
</dbReference>
<sequence length="301" mass="33993">MVRFISVICAVVLGIACLSQRPLRAAENRPLRIIVFGAHPDDCEIRAGGVAALWAKAGHQVKFVSMTNGDIGHWAMAGGPLAQRRTAEVQEAARILGITTEVLDIHDGELLPTLENRKTMTRLIRQWQADIVIGHRPNDYHPDHRYTGVLMQDSAFMVAVPFFCPDVPPLKRNPVFLYSYDNFQRPNPFRPDIVVAIDDVIEQKLDALLAIESQFIEGGALGSLETAPQTEADRQKKREEVREAFRRRFAQIADKCRDRLIELYGPEKGKAINYAEAFEVCEYGRQPTEQEIRELFPFISP</sequence>
<reference evidence="1 2" key="1">
    <citation type="journal article" name="Front. Microbiol.">
        <title>Sugar Metabolism of the First Thermophilic Planctomycete Thermogutta terrifontis: Comparative Genomic and Transcriptomic Approaches.</title>
        <authorList>
            <person name="Elcheninov A.G."/>
            <person name="Menzel P."/>
            <person name="Gudbergsdottir S.R."/>
            <person name="Slesarev A.I."/>
            <person name="Kadnikov V.V."/>
            <person name="Krogh A."/>
            <person name="Bonch-Osmolovskaya E.A."/>
            <person name="Peng X."/>
            <person name="Kublanov I.V."/>
        </authorList>
    </citation>
    <scope>NUCLEOTIDE SEQUENCE [LARGE SCALE GENOMIC DNA]</scope>
    <source>
        <strain evidence="1 2">R1</strain>
    </source>
</reference>
<dbReference type="Gene3D" id="3.40.50.10320">
    <property type="entry name" value="LmbE-like"/>
    <property type="match status" value="1"/>
</dbReference>
<dbReference type="SUPFAM" id="SSF102588">
    <property type="entry name" value="LmbE-like"/>
    <property type="match status" value="1"/>
</dbReference>
<accession>A0A286RFU4</accession>
<dbReference type="CDD" id="cd00636">
    <property type="entry name" value="TroA-like"/>
    <property type="match status" value="1"/>
</dbReference>
<proteinExistence type="predicted"/>
<name>A0A286RFU4_9BACT</name>
<dbReference type="PANTHER" id="PTHR12993">
    <property type="entry name" value="N-ACETYLGLUCOSAMINYL-PHOSPHATIDYLINOSITOL DE-N-ACETYLASE-RELATED"/>
    <property type="match status" value="1"/>
</dbReference>
<dbReference type="Proteomes" id="UP000215086">
    <property type="component" value="Chromosome"/>
</dbReference>
<organism evidence="1 2">
    <name type="scientific">Thermogutta terrifontis</name>
    <dbReference type="NCBI Taxonomy" id="1331910"/>
    <lineage>
        <taxon>Bacteria</taxon>
        <taxon>Pseudomonadati</taxon>
        <taxon>Planctomycetota</taxon>
        <taxon>Planctomycetia</taxon>
        <taxon>Pirellulales</taxon>
        <taxon>Thermoguttaceae</taxon>
        <taxon>Thermogutta</taxon>
    </lineage>
</organism>
<protein>
    <submittedName>
        <fullName evidence="1">Uncharacterized protein</fullName>
    </submittedName>
</protein>
<dbReference type="OrthoDB" id="9790023at2"/>
<evidence type="ECO:0000313" key="1">
    <source>
        <dbReference type="EMBL" id="ASV74829.1"/>
    </source>
</evidence>
<dbReference type="AlphaFoldDB" id="A0A286RFU4"/>
<dbReference type="KEGG" id="ttf:THTE_2227"/>
<dbReference type="EMBL" id="CP018477">
    <property type="protein sequence ID" value="ASV74829.1"/>
    <property type="molecule type" value="Genomic_DNA"/>
</dbReference>
<keyword evidence="2" id="KW-1185">Reference proteome</keyword>
<dbReference type="PROSITE" id="PS51257">
    <property type="entry name" value="PROKAR_LIPOPROTEIN"/>
    <property type="match status" value="1"/>
</dbReference>
<dbReference type="InterPro" id="IPR003737">
    <property type="entry name" value="GlcNAc_PI_deacetylase-related"/>
</dbReference>
<gene>
    <name evidence="1" type="ORF">THTE_2227</name>
</gene>